<dbReference type="Pfam" id="PF11196">
    <property type="entry name" value="DUF2834"/>
    <property type="match status" value="1"/>
</dbReference>
<feature type="transmembrane region" description="Helical" evidence="1">
    <location>
        <begin position="47"/>
        <end position="65"/>
    </location>
</feature>
<dbReference type="Proteomes" id="UP000629098">
    <property type="component" value="Unassembled WGS sequence"/>
</dbReference>
<name>A0A8J6XNX9_9CYAN</name>
<feature type="transmembrane region" description="Helical" evidence="1">
    <location>
        <begin position="6"/>
        <end position="26"/>
    </location>
</feature>
<feature type="transmembrane region" description="Helical" evidence="1">
    <location>
        <begin position="77"/>
        <end position="98"/>
    </location>
</feature>
<keyword evidence="1" id="KW-0812">Transmembrane</keyword>
<evidence type="ECO:0000313" key="2">
    <source>
        <dbReference type="EMBL" id="MBD2773932.1"/>
    </source>
</evidence>
<reference evidence="2" key="1">
    <citation type="submission" date="2020-09" db="EMBL/GenBank/DDBJ databases">
        <title>Iningainema tapete sp. nov. (Scytonemataceae, Cyanobacteria) from greenhouses in central Florida (USA) produces two types of nodularin with biosynthetic potential for microcystin-LR and anabaenopeptins.</title>
        <authorList>
            <person name="Berthold D.E."/>
            <person name="Lefler F.W."/>
            <person name="Huang I.-S."/>
            <person name="Abdulla H."/>
            <person name="Zimba P.V."/>
            <person name="Laughinghouse H.D. IV."/>
        </authorList>
    </citation>
    <scope>NUCLEOTIDE SEQUENCE</scope>
    <source>
        <strain evidence="2">BLCCT55</strain>
    </source>
</reference>
<comment type="caution">
    <text evidence="2">The sequence shown here is derived from an EMBL/GenBank/DDBJ whole genome shotgun (WGS) entry which is preliminary data.</text>
</comment>
<sequence length="110" mass="12398">MLLKVFYAILCVFGTILPYTPFVSWLSDNGLNLPLAFLEVSQSRMSAFAWFDVLLSACTLLIFVISEGNRHSIRHWWMPIIATLTVGVSLGLPLFLLLREIQLNQSTKPA</sequence>
<gene>
    <name evidence="2" type="ORF">ICL16_18090</name>
</gene>
<dbReference type="EMBL" id="JACXAE010000061">
    <property type="protein sequence ID" value="MBD2773932.1"/>
    <property type="molecule type" value="Genomic_DNA"/>
</dbReference>
<dbReference type="RefSeq" id="WP_190830381.1">
    <property type="nucleotide sequence ID" value="NZ_CAWPPI010000061.1"/>
</dbReference>
<evidence type="ECO:0000313" key="3">
    <source>
        <dbReference type="Proteomes" id="UP000629098"/>
    </source>
</evidence>
<keyword evidence="3" id="KW-1185">Reference proteome</keyword>
<protein>
    <submittedName>
        <fullName evidence="2">DUF2834 domain-containing protein</fullName>
    </submittedName>
</protein>
<dbReference type="AlphaFoldDB" id="A0A8J6XNX9"/>
<evidence type="ECO:0000256" key="1">
    <source>
        <dbReference type="SAM" id="Phobius"/>
    </source>
</evidence>
<proteinExistence type="predicted"/>
<dbReference type="InterPro" id="IPR021362">
    <property type="entry name" value="DUF2834"/>
</dbReference>
<accession>A0A8J6XNX9</accession>
<keyword evidence="1" id="KW-0472">Membrane</keyword>
<keyword evidence="1" id="KW-1133">Transmembrane helix</keyword>
<organism evidence="2 3">
    <name type="scientific">Iningainema tapete BLCC-T55</name>
    <dbReference type="NCBI Taxonomy" id="2748662"/>
    <lineage>
        <taxon>Bacteria</taxon>
        <taxon>Bacillati</taxon>
        <taxon>Cyanobacteriota</taxon>
        <taxon>Cyanophyceae</taxon>
        <taxon>Nostocales</taxon>
        <taxon>Scytonemataceae</taxon>
        <taxon>Iningainema tapete</taxon>
    </lineage>
</organism>